<gene>
    <name evidence="1" type="ORF">E3U43_001706</name>
</gene>
<proteinExistence type="predicted"/>
<comment type="caution">
    <text evidence="1">The sequence shown here is derived from an EMBL/GenBank/DDBJ whole genome shotgun (WGS) entry which is preliminary data.</text>
</comment>
<evidence type="ECO:0000313" key="2">
    <source>
        <dbReference type="Proteomes" id="UP000793456"/>
    </source>
</evidence>
<name>A0ACD3RE71_LARCR</name>
<sequence length="113" mass="12601">MEMSDTPAEKLSNGPDTAPNAVPFRRSVFSPIFLWSLVTMGMSQLRIIFFMGAMNKMLEFMVTHGEEHPSDELVIEAEEKVSFYSSIFGTLQAAVPGHMSSDRIYHGLENEGV</sequence>
<reference evidence="1" key="1">
    <citation type="submission" date="2018-11" db="EMBL/GenBank/DDBJ databases">
        <title>The sequence and de novo assembly of Larimichthys crocea genome using PacBio and Hi-C technologies.</title>
        <authorList>
            <person name="Xu P."/>
            <person name="Chen B."/>
            <person name="Zhou Z."/>
            <person name="Ke Q."/>
            <person name="Wu Y."/>
            <person name="Bai H."/>
            <person name="Pu F."/>
        </authorList>
    </citation>
    <scope>NUCLEOTIDE SEQUENCE</scope>
    <source>
        <tissue evidence="1">Muscle</tissue>
    </source>
</reference>
<keyword evidence="2" id="KW-1185">Reference proteome</keyword>
<protein>
    <submittedName>
        <fullName evidence="1">Uncharacterized protein</fullName>
    </submittedName>
</protein>
<dbReference type="EMBL" id="CM011680">
    <property type="protein sequence ID" value="TMS17637.1"/>
    <property type="molecule type" value="Genomic_DNA"/>
</dbReference>
<evidence type="ECO:0000313" key="1">
    <source>
        <dbReference type="EMBL" id="TMS17637.1"/>
    </source>
</evidence>
<organism evidence="1 2">
    <name type="scientific">Larimichthys crocea</name>
    <name type="common">Large yellow croaker</name>
    <name type="synonym">Pseudosciaena crocea</name>
    <dbReference type="NCBI Taxonomy" id="215358"/>
    <lineage>
        <taxon>Eukaryota</taxon>
        <taxon>Metazoa</taxon>
        <taxon>Chordata</taxon>
        <taxon>Craniata</taxon>
        <taxon>Vertebrata</taxon>
        <taxon>Euteleostomi</taxon>
        <taxon>Actinopterygii</taxon>
        <taxon>Neopterygii</taxon>
        <taxon>Teleostei</taxon>
        <taxon>Neoteleostei</taxon>
        <taxon>Acanthomorphata</taxon>
        <taxon>Eupercaria</taxon>
        <taxon>Sciaenidae</taxon>
        <taxon>Larimichthys</taxon>
    </lineage>
</organism>
<dbReference type="Proteomes" id="UP000793456">
    <property type="component" value="Chromosome VII"/>
</dbReference>
<accession>A0ACD3RE71</accession>